<name>A0ABD1C3C6_CARAN</name>
<dbReference type="Proteomes" id="UP001558713">
    <property type="component" value="Unassembled WGS sequence"/>
</dbReference>
<dbReference type="PANTHER" id="PTHR31286">
    <property type="entry name" value="GLYCINE-RICH CELL WALL STRUCTURAL PROTEIN 1.8-LIKE"/>
    <property type="match status" value="1"/>
</dbReference>
<dbReference type="PANTHER" id="PTHR31286:SF178">
    <property type="entry name" value="DUF4283 DOMAIN-CONTAINING PROTEIN"/>
    <property type="match status" value="1"/>
</dbReference>
<proteinExistence type="predicted"/>
<dbReference type="EMBL" id="JBANAX010000059">
    <property type="protein sequence ID" value="KAL1223976.1"/>
    <property type="molecule type" value="Genomic_DNA"/>
</dbReference>
<keyword evidence="3" id="KW-1185">Reference proteome</keyword>
<accession>A0ABD1C3C6</accession>
<protein>
    <recommendedName>
        <fullName evidence="1">Zinc knuckle CX2CX4HX4C domain-containing protein</fullName>
    </recommendedName>
</protein>
<dbReference type="Pfam" id="PF14392">
    <property type="entry name" value="zf-CCHC_4"/>
    <property type="match status" value="1"/>
</dbReference>
<evidence type="ECO:0000313" key="2">
    <source>
        <dbReference type="EMBL" id="KAL1223976.1"/>
    </source>
</evidence>
<gene>
    <name evidence="2" type="ORF">V5N11_004513</name>
</gene>
<sequence>MIMKRWIPSPPADFLTSFDVWVRIRNISFNHFTLETMNTLGSSIRKVEEITYDPEVSQITDFVRVHVNMKIANHARSTKNLNIPSDEMVVIQYEYEKLWKHCFHCIRLTHEKTLYLLLCKSYIWTYELI</sequence>
<comment type="caution">
    <text evidence="2">The sequence shown here is derived from an EMBL/GenBank/DDBJ whole genome shotgun (WGS) entry which is preliminary data.</text>
</comment>
<organism evidence="2 3">
    <name type="scientific">Cardamine amara subsp. amara</name>
    <dbReference type="NCBI Taxonomy" id="228776"/>
    <lineage>
        <taxon>Eukaryota</taxon>
        <taxon>Viridiplantae</taxon>
        <taxon>Streptophyta</taxon>
        <taxon>Embryophyta</taxon>
        <taxon>Tracheophyta</taxon>
        <taxon>Spermatophyta</taxon>
        <taxon>Magnoliopsida</taxon>
        <taxon>eudicotyledons</taxon>
        <taxon>Gunneridae</taxon>
        <taxon>Pentapetalae</taxon>
        <taxon>rosids</taxon>
        <taxon>malvids</taxon>
        <taxon>Brassicales</taxon>
        <taxon>Brassicaceae</taxon>
        <taxon>Cardamineae</taxon>
        <taxon>Cardamine</taxon>
    </lineage>
</organism>
<evidence type="ECO:0000259" key="1">
    <source>
        <dbReference type="Pfam" id="PF14392"/>
    </source>
</evidence>
<feature type="domain" description="Zinc knuckle CX2CX4HX4C" evidence="1">
    <location>
        <begin position="76"/>
        <end position="112"/>
    </location>
</feature>
<evidence type="ECO:0000313" key="3">
    <source>
        <dbReference type="Proteomes" id="UP001558713"/>
    </source>
</evidence>
<dbReference type="InterPro" id="IPR025836">
    <property type="entry name" value="Zn_knuckle_CX2CX4HX4C"/>
</dbReference>
<reference evidence="2 3" key="1">
    <citation type="submission" date="2024-04" db="EMBL/GenBank/DDBJ databases">
        <title>Genome assembly C_amara_ONT_v2.</title>
        <authorList>
            <person name="Yant L."/>
            <person name="Moore C."/>
            <person name="Slenker M."/>
        </authorList>
    </citation>
    <scope>NUCLEOTIDE SEQUENCE [LARGE SCALE GENOMIC DNA]</scope>
    <source>
        <tissue evidence="2">Leaf</tissue>
    </source>
</reference>
<dbReference type="AlphaFoldDB" id="A0ABD1C3C6"/>
<dbReference type="InterPro" id="IPR040256">
    <property type="entry name" value="At4g02000-like"/>
</dbReference>